<evidence type="ECO:0000256" key="15">
    <source>
        <dbReference type="ARBA" id="ARBA00023136"/>
    </source>
</evidence>
<comment type="pathway">
    <text evidence="3">Phospholipid metabolism; CDP-diacylglycerol biosynthesis; CDP-diacylglycerol from sn-glycerol 3-phosphate: step 3/3.</text>
</comment>
<dbReference type="GO" id="GO:0016024">
    <property type="term" value="P:CDP-diacylglycerol biosynthetic process"/>
    <property type="evidence" value="ECO:0007669"/>
    <property type="project" value="UniProtKB-UniPathway"/>
</dbReference>
<protein>
    <recommendedName>
        <fullName evidence="7">Phosphatidate cytidylyltransferase, mitochondrial</fullName>
        <ecNumber evidence="6">2.7.7.41</ecNumber>
    </recommendedName>
    <alternativeName>
        <fullName evidence="18">CDP-diacylglycerol synthase</fullName>
    </alternativeName>
</protein>
<dbReference type="Pfam" id="PF09139">
    <property type="entry name" value="Tam41_Mmp37"/>
    <property type="match status" value="1"/>
</dbReference>
<gene>
    <name evidence="19" type="ORF">DLAC_04815</name>
</gene>
<organism evidence="19 20">
    <name type="scientific">Tieghemostelium lacteum</name>
    <name type="common">Slime mold</name>
    <name type="synonym">Dictyostelium lacteum</name>
    <dbReference type="NCBI Taxonomy" id="361077"/>
    <lineage>
        <taxon>Eukaryota</taxon>
        <taxon>Amoebozoa</taxon>
        <taxon>Evosea</taxon>
        <taxon>Eumycetozoa</taxon>
        <taxon>Dictyostelia</taxon>
        <taxon>Dictyosteliales</taxon>
        <taxon>Raperosteliaceae</taxon>
        <taxon>Tieghemostelium</taxon>
    </lineage>
</organism>
<reference evidence="19 20" key="1">
    <citation type="submission" date="2015-12" db="EMBL/GenBank/DDBJ databases">
        <title>Dictyostelia acquired genes for synthesis and detection of signals that induce cell-type specialization by lateral gene transfer from prokaryotes.</title>
        <authorList>
            <person name="Gloeckner G."/>
            <person name="Schaap P."/>
        </authorList>
    </citation>
    <scope>NUCLEOTIDE SEQUENCE [LARGE SCALE GENOMIC DNA]</scope>
    <source>
        <strain evidence="19 20">TK</strain>
    </source>
</reference>
<keyword evidence="11" id="KW-0999">Mitochondrion inner membrane</keyword>
<evidence type="ECO:0000256" key="9">
    <source>
        <dbReference type="ARBA" id="ARBA00022679"/>
    </source>
</evidence>
<evidence type="ECO:0000256" key="7">
    <source>
        <dbReference type="ARBA" id="ARBA00018337"/>
    </source>
</evidence>
<dbReference type="EC" id="2.7.7.41" evidence="6"/>
<dbReference type="FunCoup" id="A0A151ZIV1">
    <property type="interactions" value="573"/>
</dbReference>
<comment type="pathway">
    <text evidence="4">Lipid metabolism.</text>
</comment>
<evidence type="ECO:0000256" key="10">
    <source>
        <dbReference type="ARBA" id="ARBA00022695"/>
    </source>
</evidence>
<evidence type="ECO:0000256" key="18">
    <source>
        <dbReference type="ARBA" id="ARBA00029893"/>
    </source>
</evidence>
<name>A0A151ZIV1_TIELA</name>
<dbReference type="UniPathway" id="UPA00557">
    <property type="reaction ID" value="UER00614"/>
</dbReference>
<sequence>MLRKVHCTKWNLTPLRYYCSTNNKFIIENQQKHINKDSVEKINILLKQFPKIKYAFAYGSAVVNQKGYESTTITTKTTNDNQLNNKNSSPMIDLVFAVDNSIEWHKDNIQKNSDHYSFFAYIGSKLVTYIQKTSAKIYYNSLLTYKGINYKYGVIEYSDMVSDLKNWDSIYVAGRMQKPYYEITESSEIRQLNCQFNIKFAIAASLLMLPTEFTEYQLFHKISSISYLGDIRMNGGENPNKVHNLLINNIHSFREIYYPIIKQHFSYLLFDDQLISNIDIQYMINKQLQQNLSNSILFKYSNNCSPVNIKQDLLDKFPSHLKNEIISSSIEKLISRRVKKHSLYQSLKGIFSAGILKSIYYVKLKNLLLMNTNSHNLENIEIERYSRQLITPGIGVDGQMLLKKSQSTHCRGRRFRLSSCIISRIGRSWATRNSRL</sequence>
<dbReference type="InParanoid" id="A0A151ZIV1"/>
<keyword evidence="8" id="KW-0444">Lipid biosynthesis</keyword>
<comment type="similarity">
    <text evidence="5">Belongs to the TAM41 family.</text>
</comment>
<keyword evidence="10" id="KW-0548">Nucleotidyltransferase</keyword>
<evidence type="ECO:0000313" key="19">
    <source>
        <dbReference type="EMBL" id="KYQ93928.1"/>
    </source>
</evidence>
<dbReference type="STRING" id="361077.A0A151ZIV1"/>
<proteinExistence type="inferred from homology"/>
<evidence type="ECO:0000256" key="2">
    <source>
        <dbReference type="ARBA" id="ARBA00004443"/>
    </source>
</evidence>
<comment type="subcellular location">
    <subcellularLocation>
        <location evidence="2">Mitochondrion inner membrane</location>
        <topology evidence="2">Peripheral membrane protein</topology>
        <orientation evidence="2">Matrix side</orientation>
    </subcellularLocation>
</comment>
<dbReference type="InterPro" id="IPR015222">
    <property type="entry name" value="Tam41"/>
</dbReference>
<accession>A0A151ZIV1</accession>
<keyword evidence="14" id="KW-0496">Mitochondrion</keyword>
<evidence type="ECO:0000256" key="12">
    <source>
        <dbReference type="ARBA" id="ARBA00022842"/>
    </source>
</evidence>
<keyword evidence="15" id="KW-0472">Membrane</keyword>
<dbReference type="GO" id="GO:0004605">
    <property type="term" value="F:phosphatidate cytidylyltransferase activity"/>
    <property type="evidence" value="ECO:0007669"/>
    <property type="project" value="UniProtKB-EC"/>
</dbReference>
<comment type="caution">
    <text evidence="19">The sequence shown here is derived from an EMBL/GenBank/DDBJ whole genome shotgun (WGS) entry which is preliminary data.</text>
</comment>
<evidence type="ECO:0000256" key="4">
    <source>
        <dbReference type="ARBA" id="ARBA00005189"/>
    </source>
</evidence>
<keyword evidence="16" id="KW-0594">Phospholipid biosynthesis</keyword>
<evidence type="ECO:0000256" key="11">
    <source>
        <dbReference type="ARBA" id="ARBA00022792"/>
    </source>
</evidence>
<dbReference type="PANTHER" id="PTHR13619:SF0">
    <property type="entry name" value="PHOSPHATIDATE CYTIDYLYLTRANSFERASE, MITOCHONDRIAL"/>
    <property type="match status" value="1"/>
</dbReference>
<evidence type="ECO:0000256" key="3">
    <source>
        <dbReference type="ARBA" id="ARBA00005119"/>
    </source>
</evidence>
<evidence type="ECO:0000256" key="1">
    <source>
        <dbReference type="ARBA" id="ARBA00001946"/>
    </source>
</evidence>
<keyword evidence="20" id="KW-1185">Reference proteome</keyword>
<evidence type="ECO:0000256" key="14">
    <source>
        <dbReference type="ARBA" id="ARBA00023128"/>
    </source>
</evidence>
<dbReference type="AlphaFoldDB" id="A0A151ZIV1"/>
<dbReference type="GO" id="GO:0032049">
    <property type="term" value="P:cardiolipin biosynthetic process"/>
    <property type="evidence" value="ECO:0007669"/>
    <property type="project" value="InterPro"/>
</dbReference>
<evidence type="ECO:0000256" key="8">
    <source>
        <dbReference type="ARBA" id="ARBA00022516"/>
    </source>
</evidence>
<dbReference type="Proteomes" id="UP000076078">
    <property type="component" value="Unassembled WGS sequence"/>
</dbReference>
<dbReference type="OMA" id="HAENMHR"/>
<dbReference type="PANTHER" id="PTHR13619">
    <property type="entry name" value="PHOSPHATIDATE CYTIDYLYLTRANSFERASE, MITOCHONDRIAL"/>
    <property type="match status" value="1"/>
</dbReference>
<keyword evidence="9" id="KW-0808">Transferase</keyword>
<dbReference type="EMBL" id="LODT01000023">
    <property type="protein sequence ID" value="KYQ93928.1"/>
    <property type="molecule type" value="Genomic_DNA"/>
</dbReference>
<evidence type="ECO:0000256" key="5">
    <source>
        <dbReference type="ARBA" id="ARBA00005458"/>
    </source>
</evidence>
<dbReference type="OrthoDB" id="341477at2759"/>
<dbReference type="GO" id="GO:0005743">
    <property type="term" value="C:mitochondrial inner membrane"/>
    <property type="evidence" value="ECO:0007669"/>
    <property type="project" value="UniProtKB-SubCell"/>
</dbReference>
<evidence type="ECO:0000256" key="13">
    <source>
        <dbReference type="ARBA" id="ARBA00023098"/>
    </source>
</evidence>
<comment type="cofactor">
    <cofactor evidence="1">
        <name>Mg(2+)</name>
        <dbReference type="ChEBI" id="CHEBI:18420"/>
    </cofactor>
</comment>
<keyword evidence="17" id="KW-1208">Phospholipid metabolism</keyword>
<evidence type="ECO:0000256" key="6">
    <source>
        <dbReference type="ARBA" id="ARBA00012487"/>
    </source>
</evidence>
<evidence type="ECO:0000313" key="20">
    <source>
        <dbReference type="Proteomes" id="UP000076078"/>
    </source>
</evidence>
<evidence type="ECO:0000256" key="17">
    <source>
        <dbReference type="ARBA" id="ARBA00023264"/>
    </source>
</evidence>
<evidence type="ECO:0000256" key="16">
    <source>
        <dbReference type="ARBA" id="ARBA00023209"/>
    </source>
</evidence>
<keyword evidence="13" id="KW-0443">Lipid metabolism</keyword>
<keyword evidence="12" id="KW-0460">Magnesium</keyword>